<evidence type="ECO:0000256" key="1">
    <source>
        <dbReference type="ARBA" id="ARBA00012156"/>
    </source>
</evidence>
<evidence type="ECO:0000256" key="3">
    <source>
        <dbReference type="ARBA" id="ARBA00022679"/>
    </source>
</evidence>
<dbReference type="NCBIfam" id="TIGR03723">
    <property type="entry name" value="T6A_TsaD_YgjD"/>
    <property type="match status" value="1"/>
</dbReference>
<dbReference type="HAMAP" id="MF_01445">
    <property type="entry name" value="TsaD"/>
    <property type="match status" value="1"/>
</dbReference>
<dbReference type="PANTHER" id="PTHR11735">
    <property type="entry name" value="TRNA N6-ADENOSINE THREONYLCARBAMOYLTRANSFERASE"/>
    <property type="match status" value="1"/>
</dbReference>
<dbReference type="EMBL" id="CABL01000019">
    <property type="protein sequence ID" value="CBH75977.1"/>
    <property type="molecule type" value="Genomic_DNA"/>
</dbReference>
<dbReference type="GO" id="GO:0061711">
    <property type="term" value="F:tRNA N(6)-L-threonylcarbamoyladenine synthase activity"/>
    <property type="evidence" value="ECO:0007669"/>
    <property type="project" value="UniProtKB-EC"/>
</dbReference>
<evidence type="ECO:0000256" key="7">
    <source>
        <dbReference type="ARBA" id="ARBA00023315"/>
    </source>
</evidence>
<dbReference type="FunFam" id="3.30.420.40:FF:000040">
    <property type="entry name" value="tRNA N6-adenosine threonylcarbamoyltransferase"/>
    <property type="match status" value="1"/>
</dbReference>
<dbReference type="GO" id="GO:0008237">
    <property type="term" value="F:metallopeptidase activity"/>
    <property type="evidence" value="ECO:0007669"/>
    <property type="project" value="UniProtKB-KW"/>
</dbReference>
<keyword evidence="5" id="KW-0479">Metal-binding</keyword>
<comment type="caution">
    <text evidence="10">The sequence shown here is derived from an EMBL/GenBank/DDBJ whole genome shotgun (WGS) entry which is preliminary data.</text>
</comment>
<dbReference type="AlphaFoldDB" id="E6PHN9"/>
<feature type="domain" description="Gcp-like" evidence="9">
    <location>
        <begin position="24"/>
        <end position="307"/>
    </location>
</feature>
<dbReference type="GO" id="GO:0006508">
    <property type="term" value="P:proteolysis"/>
    <property type="evidence" value="ECO:0007669"/>
    <property type="project" value="UniProtKB-KW"/>
</dbReference>
<organism evidence="10">
    <name type="scientific">mine drainage metagenome</name>
    <dbReference type="NCBI Taxonomy" id="410659"/>
    <lineage>
        <taxon>unclassified sequences</taxon>
        <taxon>metagenomes</taxon>
        <taxon>ecological metagenomes</taxon>
    </lineage>
</organism>
<dbReference type="NCBIfam" id="TIGR00329">
    <property type="entry name" value="gcp_kae1"/>
    <property type="match status" value="1"/>
</dbReference>
<dbReference type="GO" id="GO:0046872">
    <property type="term" value="F:metal ion binding"/>
    <property type="evidence" value="ECO:0007669"/>
    <property type="project" value="UniProtKB-KW"/>
</dbReference>
<dbReference type="SUPFAM" id="SSF53067">
    <property type="entry name" value="Actin-like ATPase domain"/>
    <property type="match status" value="2"/>
</dbReference>
<keyword evidence="2" id="KW-0963">Cytoplasm</keyword>
<comment type="catalytic activity">
    <reaction evidence="8">
        <text>L-threonylcarbamoyladenylate + adenosine(37) in tRNA = N(6)-L-threonylcarbamoyladenosine(37) in tRNA + AMP + H(+)</text>
        <dbReference type="Rhea" id="RHEA:37059"/>
        <dbReference type="Rhea" id="RHEA-COMP:10162"/>
        <dbReference type="Rhea" id="RHEA-COMP:10163"/>
        <dbReference type="ChEBI" id="CHEBI:15378"/>
        <dbReference type="ChEBI" id="CHEBI:73682"/>
        <dbReference type="ChEBI" id="CHEBI:74411"/>
        <dbReference type="ChEBI" id="CHEBI:74418"/>
        <dbReference type="ChEBI" id="CHEBI:456215"/>
        <dbReference type="EC" id="2.3.1.234"/>
    </reaction>
</comment>
<dbReference type="InterPro" id="IPR022450">
    <property type="entry name" value="TsaD"/>
</dbReference>
<keyword evidence="3" id="KW-0808">Transferase</keyword>
<evidence type="ECO:0000313" key="10">
    <source>
        <dbReference type="EMBL" id="CBH75977.1"/>
    </source>
</evidence>
<dbReference type="InterPro" id="IPR017861">
    <property type="entry name" value="KAE1/TsaD"/>
</dbReference>
<protein>
    <recommendedName>
        <fullName evidence="1">N(6)-L-threonylcarbamoyladenine synthase</fullName>
        <ecNumber evidence="1">2.3.1.234</ecNumber>
    </recommendedName>
</protein>
<keyword evidence="7" id="KW-0012">Acyltransferase</keyword>
<evidence type="ECO:0000256" key="5">
    <source>
        <dbReference type="ARBA" id="ARBA00022723"/>
    </source>
</evidence>
<keyword evidence="10" id="KW-0482">Metalloprotease</keyword>
<keyword evidence="4" id="KW-0819">tRNA processing</keyword>
<accession>E6PHN9</accession>
<evidence type="ECO:0000256" key="8">
    <source>
        <dbReference type="ARBA" id="ARBA00048117"/>
    </source>
</evidence>
<reference evidence="10" key="1">
    <citation type="submission" date="2009-10" db="EMBL/GenBank/DDBJ databases">
        <title>Diversity of trophic interactions inside an arsenic-rich microbial ecosystem.</title>
        <authorList>
            <person name="Bertin P.N."/>
            <person name="Heinrich-Salmeron A."/>
            <person name="Pelletier E."/>
            <person name="Goulhen-Chollet F."/>
            <person name="Arsene-Ploetze F."/>
            <person name="Gallien S."/>
            <person name="Calteau A."/>
            <person name="Vallenet D."/>
            <person name="Casiot C."/>
            <person name="Chane-Woon-Ming B."/>
            <person name="Giloteaux L."/>
            <person name="Barakat M."/>
            <person name="Bonnefoy V."/>
            <person name="Bruneel O."/>
            <person name="Chandler M."/>
            <person name="Cleiss J."/>
            <person name="Duran R."/>
            <person name="Elbaz-Poulichet F."/>
            <person name="Fonknechten N."/>
            <person name="Lauga B."/>
            <person name="Mornico D."/>
            <person name="Ortet P."/>
            <person name="Schaeffer C."/>
            <person name="Siguier P."/>
            <person name="Alexander Thil Smith A."/>
            <person name="Van Dorsselaer A."/>
            <person name="Weissenbach J."/>
            <person name="Medigue C."/>
            <person name="Le Paslier D."/>
        </authorList>
    </citation>
    <scope>NUCLEOTIDE SEQUENCE</scope>
</reference>
<evidence type="ECO:0000256" key="4">
    <source>
        <dbReference type="ARBA" id="ARBA00022694"/>
    </source>
</evidence>
<keyword evidence="10" id="KW-0378">Hydrolase</keyword>
<dbReference type="GO" id="GO:0002949">
    <property type="term" value="P:tRNA threonylcarbamoyladenosine modification"/>
    <property type="evidence" value="ECO:0007669"/>
    <property type="project" value="InterPro"/>
</dbReference>
<dbReference type="EC" id="2.3.1.234" evidence="1"/>
<name>E6PHN9_9ZZZZ</name>
<keyword evidence="10" id="KW-0645">Protease</keyword>
<keyword evidence="6" id="KW-0408">Iron</keyword>
<dbReference type="InterPro" id="IPR043129">
    <property type="entry name" value="ATPase_NBD"/>
</dbReference>
<dbReference type="PANTHER" id="PTHR11735:SF6">
    <property type="entry name" value="TRNA N6-ADENOSINE THREONYLCARBAMOYLTRANSFERASE, MITOCHONDRIAL"/>
    <property type="match status" value="1"/>
</dbReference>
<dbReference type="Gene3D" id="3.30.420.40">
    <property type="match status" value="2"/>
</dbReference>
<dbReference type="InterPro" id="IPR000905">
    <property type="entry name" value="Gcp-like_dom"/>
</dbReference>
<dbReference type="PRINTS" id="PR00789">
    <property type="entry name" value="OSIALOPTASE"/>
</dbReference>
<evidence type="ECO:0000256" key="6">
    <source>
        <dbReference type="ARBA" id="ARBA00023004"/>
    </source>
</evidence>
<proteinExistence type="inferred from homology"/>
<sequence length="339" mass="35663">MLLLGIETSCDDTAVAIVRDGRDVLANVSTNQDEFHRAYGGIVPEIASRAHLALLSAAVEHTLDRAQITLERCDGIAVTYGPGLIGSLLVGVATAKALAFAARRPLYAVNHLHGHLFAPFLSRSEAPPYPFLALLVSGGHTQLVAVDGAMQLRVLGKTRDDAAGEAFDKTARLLGLGFPGGPALDALARDGDARAIAFPRYRPEGDALDFSFSGLKTSVRYFLERPENAGVRREDVAASFQAAVVEVLVARVAAAFARGSFRAVALSGGVAANSLLQASLRAWAQRNGIELFVPSLAYCTDNAAMIAAAAEAQGEAVRVDPLHLAADPNLPFERIGNAA</sequence>
<dbReference type="Pfam" id="PF00814">
    <property type="entry name" value="TsaD"/>
    <property type="match status" value="1"/>
</dbReference>
<gene>
    <name evidence="10" type="primary">gcp</name>
    <name evidence="10" type="ORF">CARN1_0457</name>
</gene>
<evidence type="ECO:0000256" key="2">
    <source>
        <dbReference type="ARBA" id="ARBA00022490"/>
    </source>
</evidence>
<evidence type="ECO:0000259" key="9">
    <source>
        <dbReference type="Pfam" id="PF00814"/>
    </source>
</evidence>